<organism evidence="1">
    <name type="scientific">bioreactor metagenome</name>
    <dbReference type="NCBI Taxonomy" id="1076179"/>
    <lineage>
        <taxon>unclassified sequences</taxon>
        <taxon>metagenomes</taxon>
        <taxon>ecological metagenomes</taxon>
    </lineage>
</organism>
<sequence>MTRANVDHSEDVTDINAVIYGGIKEDAWEQVQARWQAGFEHLLQTAARFDERTLLDSDRFPWMNGYSMADVLLGTYDHHLEHWQALEK</sequence>
<proteinExistence type="predicted"/>
<dbReference type="Gene3D" id="1.20.120.450">
    <property type="entry name" value="dinb family like domain"/>
    <property type="match status" value="1"/>
</dbReference>
<evidence type="ECO:0000313" key="1">
    <source>
        <dbReference type="EMBL" id="MPM34470.1"/>
    </source>
</evidence>
<dbReference type="InterPro" id="IPR034660">
    <property type="entry name" value="DinB/YfiT-like"/>
</dbReference>
<name>A0A644Z0Q9_9ZZZZ</name>
<comment type="caution">
    <text evidence="1">The sequence shown here is derived from an EMBL/GenBank/DDBJ whole genome shotgun (WGS) entry which is preliminary data.</text>
</comment>
<evidence type="ECO:0008006" key="2">
    <source>
        <dbReference type="Google" id="ProtNLM"/>
    </source>
</evidence>
<protein>
    <recommendedName>
        <fullName evidence="2">DinB-like domain-containing protein</fullName>
    </recommendedName>
</protein>
<reference evidence="1" key="1">
    <citation type="submission" date="2019-08" db="EMBL/GenBank/DDBJ databases">
        <authorList>
            <person name="Kucharzyk K."/>
            <person name="Murdoch R.W."/>
            <person name="Higgins S."/>
            <person name="Loffler F."/>
        </authorList>
    </citation>
    <scope>NUCLEOTIDE SEQUENCE</scope>
</reference>
<accession>A0A644Z0Q9</accession>
<dbReference type="AlphaFoldDB" id="A0A644Z0Q9"/>
<gene>
    <name evidence="1" type="ORF">SDC9_81053</name>
</gene>
<dbReference type="EMBL" id="VSSQ01006983">
    <property type="protein sequence ID" value="MPM34470.1"/>
    <property type="molecule type" value="Genomic_DNA"/>
</dbReference>